<protein>
    <recommendedName>
        <fullName evidence="9">PGG domain-containing protein</fullName>
    </recommendedName>
</protein>
<feature type="repeat" description="ANK" evidence="7">
    <location>
        <begin position="132"/>
        <end position="153"/>
    </location>
</feature>
<keyword evidence="11" id="KW-1185">Reference proteome</keyword>
<dbReference type="PANTHER" id="PTHR24186:SF36">
    <property type="entry name" value="SERINE_THREONINE-PROTEIN PHOSPHATASE 6 REGULATORY ANKYRIN REPEAT SUBUNIT A-LIKE"/>
    <property type="match status" value="1"/>
</dbReference>
<dbReference type="InterPro" id="IPR026961">
    <property type="entry name" value="PGG_dom"/>
</dbReference>
<keyword evidence="4 8" id="KW-1133">Transmembrane helix</keyword>
<dbReference type="SMART" id="SM00248">
    <property type="entry name" value="ANK"/>
    <property type="match status" value="2"/>
</dbReference>
<keyword evidence="5 7" id="KW-0040">ANK repeat</keyword>
<dbReference type="PROSITE" id="PS50297">
    <property type="entry name" value="ANK_REP_REGION"/>
    <property type="match status" value="2"/>
</dbReference>
<evidence type="ECO:0000256" key="7">
    <source>
        <dbReference type="PROSITE-ProRule" id="PRU00023"/>
    </source>
</evidence>
<evidence type="ECO:0000259" key="9">
    <source>
        <dbReference type="Pfam" id="PF13962"/>
    </source>
</evidence>
<dbReference type="Pfam" id="PF13962">
    <property type="entry name" value="PGG"/>
    <property type="match status" value="1"/>
</dbReference>
<dbReference type="Pfam" id="PF00023">
    <property type="entry name" value="Ank"/>
    <property type="match status" value="1"/>
</dbReference>
<evidence type="ECO:0000256" key="6">
    <source>
        <dbReference type="ARBA" id="ARBA00023136"/>
    </source>
</evidence>
<feature type="domain" description="PGG" evidence="9">
    <location>
        <begin position="324"/>
        <end position="431"/>
    </location>
</feature>
<evidence type="ECO:0000256" key="8">
    <source>
        <dbReference type="SAM" id="Phobius"/>
    </source>
</evidence>
<feature type="transmembrane region" description="Helical" evidence="8">
    <location>
        <begin position="371"/>
        <end position="392"/>
    </location>
</feature>
<evidence type="ECO:0000256" key="1">
    <source>
        <dbReference type="ARBA" id="ARBA00004141"/>
    </source>
</evidence>
<gene>
    <name evidence="10" type="ORF">ES332_D04G226600v1</name>
</gene>
<dbReference type="SUPFAM" id="SSF48403">
    <property type="entry name" value="Ankyrin repeat"/>
    <property type="match status" value="1"/>
</dbReference>
<evidence type="ECO:0000313" key="10">
    <source>
        <dbReference type="EMBL" id="TYH78440.1"/>
    </source>
</evidence>
<reference evidence="10 11" key="1">
    <citation type="submission" date="2019-07" db="EMBL/GenBank/DDBJ databases">
        <title>WGS assembly of Gossypium tomentosum.</title>
        <authorList>
            <person name="Chen Z.J."/>
            <person name="Sreedasyam A."/>
            <person name="Ando A."/>
            <person name="Song Q."/>
            <person name="De L."/>
            <person name="Hulse-Kemp A."/>
            <person name="Ding M."/>
            <person name="Ye W."/>
            <person name="Kirkbride R."/>
            <person name="Jenkins J."/>
            <person name="Plott C."/>
            <person name="Lovell J."/>
            <person name="Lin Y.-M."/>
            <person name="Vaughn R."/>
            <person name="Liu B."/>
            <person name="Li W."/>
            <person name="Simpson S."/>
            <person name="Scheffler B."/>
            <person name="Saski C."/>
            <person name="Grover C."/>
            <person name="Hu G."/>
            <person name="Conover J."/>
            <person name="Carlson J."/>
            <person name="Shu S."/>
            <person name="Boston L."/>
            <person name="Williams M."/>
            <person name="Peterson D."/>
            <person name="Mcgee K."/>
            <person name="Jones D."/>
            <person name="Wendel J."/>
            <person name="Stelly D."/>
            <person name="Grimwood J."/>
            <person name="Schmutz J."/>
        </authorList>
    </citation>
    <scope>NUCLEOTIDE SEQUENCE [LARGE SCALE GENOMIC DNA]</scope>
    <source>
        <strain evidence="10">7179.01</strain>
    </source>
</reference>
<feature type="transmembrane region" description="Helical" evidence="8">
    <location>
        <begin position="332"/>
        <end position="351"/>
    </location>
</feature>
<proteinExistence type="predicted"/>
<dbReference type="PANTHER" id="PTHR24186">
    <property type="entry name" value="PROTEIN PHOSPHATASE 1 REGULATORY SUBUNIT"/>
    <property type="match status" value="1"/>
</dbReference>
<dbReference type="Gene3D" id="1.25.40.20">
    <property type="entry name" value="Ankyrin repeat-containing domain"/>
    <property type="match status" value="2"/>
</dbReference>
<dbReference type="Proteomes" id="UP000322667">
    <property type="component" value="Chromosome D04"/>
</dbReference>
<feature type="transmembrane region" description="Helical" evidence="8">
    <location>
        <begin position="412"/>
        <end position="432"/>
    </location>
</feature>
<evidence type="ECO:0000256" key="3">
    <source>
        <dbReference type="ARBA" id="ARBA00022737"/>
    </source>
</evidence>
<feature type="transmembrane region" description="Helical" evidence="8">
    <location>
        <begin position="438"/>
        <end position="459"/>
    </location>
</feature>
<dbReference type="InterPro" id="IPR002110">
    <property type="entry name" value="Ankyrin_rpt"/>
</dbReference>
<dbReference type="Pfam" id="PF13606">
    <property type="entry name" value="Ank_3"/>
    <property type="match status" value="1"/>
</dbReference>
<name>A0A5D2LHF7_GOSTO</name>
<keyword evidence="2 8" id="KW-0812">Transmembrane</keyword>
<dbReference type="EMBL" id="CM017626">
    <property type="protein sequence ID" value="TYH78440.1"/>
    <property type="molecule type" value="Genomic_DNA"/>
</dbReference>
<dbReference type="InterPro" id="IPR036770">
    <property type="entry name" value="Ankyrin_rpt-contain_sf"/>
</dbReference>
<dbReference type="AlphaFoldDB" id="A0A5D2LHF7"/>
<dbReference type="GO" id="GO:0005886">
    <property type="term" value="C:plasma membrane"/>
    <property type="evidence" value="ECO:0007669"/>
    <property type="project" value="TreeGrafter"/>
</dbReference>
<accession>A0A5D2LHF7</accession>
<feature type="repeat" description="ANK" evidence="7">
    <location>
        <begin position="79"/>
        <end position="111"/>
    </location>
</feature>
<keyword evidence="6 8" id="KW-0472">Membrane</keyword>
<comment type="subcellular location">
    <subcellularLocation>
        <location evidence="1">Membrane</location>
        <topology evidence="1">Multi-pass membrane protein</topology>
    </subcellularLocation>
</comment>
<evidence type="ECO:0000256" key="2">
    <source>
        <dbReference type="ARBA" id="ARBA00022692"/>
    </source>
</evidence>
<sequence>MGAEEPEENITHMDAWLYKAAAEGNIEVFNNNQRLQLNFVSHDSGFNIFITVIRRDKISDFIRQILSKCPSLLLQTNAKGQTPFHVAARYGNSTIVKLLIKSCAKARDGDLEKLGMDQVNAVGEMLRITDQESNTALHEAARRDNVEVVKALLVFKDPDFPYSTNKKQETALYNVEVDEALGQFVVGYVDSDFAGDLDKRRSTTGQSYLGTVLKILSLCPDCCEKVDNKGLNLLHYLVFRGAFSPLRVSLFELGVIETVYGSFRNLRELEGAFEMTPQEVYYALRSKKQHQKQKQINDLLEEIETDQVAEDPVRLNLLPTISAESLEKTRDAHLVVAALIATIAFTAVITVPGGLNSEKRAAFKAFVVTNALAFILSISAIFIHSGVLGNMLSGFKFGHRIVLYRTLSVSGILFYATFAMLIAFSTGSYVVLKPSHGLAIVSYLIYPVFFVFMLLILNLTSYM</sequence>
<keyword evidence="3" id="KW-0677">Repeat</keyword>
<organism evidence="10 11">
    <name type="scientific">Gossypium tomentosum</name>
    <name type="common">Hawaiian cotton</name>
    <name type="synonym">Gossypium sandvicense</name>
    <dbReference type="NCBI Taxonomy" id="34277"/>
    <lineage>
        <taxon>Eukaryota</taxon>
        <taxon>Viridiplantae</taxon>
        <taxon>Streptophyta</taxon>
        <taxon>Embryophyta</taxon>
        <taxon>Tracheophyta</taxon>
        <taxon>Spermatophyta</taxon>
        <taxon>Magnoliopsida</taxon>
        <taxon>eudicotyledons</taxon>
        <taxon>Gunneridae</taxon>
        <taxon>Pentapetalae</taxon>
        <taxon>rosids</taxon>
        <taxon>malvids</taxon>
        <taxon>Malvales</taxon>
        <taxon>Malvaceae</taxon>
        <taxon>Malvoideae</taxon>
        <taxon>Gossypium</taxon>
    </lineage>
</organism>
<evidence type="ECO:0000313" key="11">
    <source>
        <dbReference type="Proteomes" id="UP000322667"/>
    </source>
</evidence>
<evidence type="ECO:0000256" key="4">
    <source>
        <dbReference type="ARBA" id="ARBA00022989"/>
    </source>
</evidence>
<evidence type="ECO:0000256" key="5">
    <source>
        <dbReference type="ARBA" id="ARBA00023043"/>
    </source>
</evidence>
<dbReference type="PROSITE" id="PS50088">
    <property type="entry name" value="ANK_REPEAT"/>
    <property type="match status" value="2"/>
</dbReference>